<keyword evidence="6" id="KW-0547">Nucleotide-binding</keyword>
<evidence type="ECO:0000256" key="8">
    <source>
        <dbReference type="ARBA" id="ARBA00023004"/>
    </source>
</evidence>
<evidence type="ECO:0000256" key="9">
    <source>
        <dbReference type="ARBA" id="ARBA00023065"/>
    </source>
</evidence>
<dbReference type="HOGENOM" id="CLU_000604_1_11_5"/>
<keyword evidence="4" id="KW-1003">Cell membrane</keyword>
<evidence type="ECO:0000259" key="11">
    <source>
        <dbReference type="PROSITE" id="PS50893"/>
    </source>
</evidence>
<keyword evidence="5" id="KW-0410">Iron transport</keyword>
<dbReference type="GO" id="GO:0006826">
    <property type="term" value="P:iron ion transport"/>
    <property type="evidence" value="ECO:0007669"/>
    <property type="project" value="UniProtKB-KW"/>
</dbReference>
<dbReference type="SMART" id="SM00382">
    <property type="entry name" value="AAA"/>
    <property type="match status" value="1"/>
</dbReference>
<dbReference type="OrthoDB" id="9810077at2"/>
<dbReference type="FunFam" id="3.40.50.300:FF:000134">
    <property type="entry name" value="Iron-enterobactin ABC transporter ATP-binding protein"/>
    <property type="match status" value="1"/>
</dbReference>
<dbReference type="PANTHER" id="PTHR42771:SF2">
    <property type="entry name" value="IRON(3+)-HYDROXAMATE IMPORT ATP-BINDING PROTEIN FHUC"/>
    <property type="match status" value="1"/>
</dbReference>
<evidence type="ECO:0000256" key="10">
    <source>
        <dbReference type="ARBA" id="ARBA00023136"/>
    </source>
</evidence>
<evidence type="ECO:0000256" key="1">
    <source>
        <dbReference type="ARBA" id="ARBA00004202"/>
    </source>
</evidence>
<dbReference type="GO" id="GO:0005524">
    <property type="term" value="F:ATP binding"/>
    <property type="evidence" value="ECO:0007669"/>
    <property type="project" value="UniProtKB-KW"/>
</dbReference>
<evidence type="ECO:0000313" key="13">
    <source>
        <dbReference type="Proteomes" id="UP000032611"/>
    </source>
</evidence>
<sequence>MHDDQLTFSLRDVSFGIGDQTILQPLTLDLSLKGQVAGLIGHNGSGKSTLLKLLARQLSPLDGAIQLNGEPLEKLKDRALARQLAYLPQNPPPAAGMTVRNLVALGRYPWHGALGRFSRADRDAVDEAMTLTRVTAMADRLVDTLSGGERQRAWLAMLVAQKPQCLLLDEPISALDIAYQIEILKLVGDLARNHDLGVIVVLHDINMAARFCDDIIALHSGRLLVRGTPDEILQPEILQSIYGIEMRVTTLPGAAWPIATHV</sequence>
<dbReference type="InterPro" id="IPR003439">
    <property type="entry name" value="ABC_transporter-like_ATP-bd"/>
</dbReference>
<proteinExistence type="inferred from homology"/>
<keyword evidence="13" id="KW-1185">Reference proteome</keyword>
<accession>A0A0D5LMX1</accession>
<evidence type="ECO:0000256" key="4">
    <source>
        <dbReference type="ARBA" id="ARBA00022475"/>
    </source>
</evidence>
<protein>
    <submittedName>
        <fullName evidence="12">Iron-hydroxamate transporter ATP-binding subunit</fullName>
    </submittedName>
</protein>
<keyword evidence="8" id="KW-0408">Iron</keyword>
<evidence type="ECO:0000256" key="6">
    <source>
        <dbReference type="ARBA" id="ARBA00022741"/>
    </source>
</evidence>
<dbReference type="PROSITE" id="PS50893">
    <property type="entry name" value="ABC_TRANSPORTER_2"/>
    <property type="match status" value="1"/>
</dbReference>
<dbReference type="KEGG" id="mey:TM49_07435"/>
<evidence type="ECO:0000256" key="5">
    <source>
        <dbReference type="ARBA" id="ARBA00022496"/>
    </source>
</evidence>
<dbReference type="GO" id="GO:0016887">
    <property type="term" value="F:ATP hydrolysis activity"/>
    <property type="evidence" value="ECO:0007669"/>
    <property type="project" value="InterPro"/>
</dbReference>
<evidence type="ECO:0000313" key="12">
    <source>
        <dbReference type="EMBL" id="AJY45559.1"/>
    </source>
</evidence>
<dbReference type="InterPro" id="IPR003593">
    <property type="entry name" value="AAA+_ATPase"/>
</dbReference>
<dbReference type="PATRIC" id="fig|1486262.3.peg.1534"/>
<evidence type="ECO:0000256" key="7">
    <source>
        <dbReference type="ARBA" id="ARBA00022840"/>
    </source>
</evidence>
<keyword evidence="3" id="KW-0813">Transport</keyword>
<dbReference type="EMBL" id="CP010803">
    <property type="protein sequence ID" value="AJY45559.1"/>
    <property type="molecule type" value="Genomic_DNA"/>
</dbReference>
<dbReference type="PROSITE" id="PS00211">
    <property type="entry name" value="ABC_TRANSPORTER_1"/>
    <property type="match status" value="1"/>
</dbReference>
<keyword evidence="7 12" id="KW-0067">ATP-binding</keyword>
<dbReference type="Proteomes" id="UP000032611">
    <property type="component" value="Chromosome"/>
</dbReference>
<keyword evidence="10" id="KW-0472">Membrane</keyword>
<comment type="subcellular location">
    <subcellularLocation>
        <location evidence="1">Cell membrane</location>
        <topology evidence="1">Peripheral membrane protein</topology>
    </subcellularLocation>
</comment>
<evidence type="ECO:0000256" key="3">
    <source>
        <dbReference type="ARBA" id="ARBA00022448"/>
    </source>
</evidence>
<dbReference type="CDD" id="cd03214">
    <property type="entry name" value="ABC_Iron-Siderophores_B12_Hemin"/>
    <property type="match status" value="1"/>
</dbReference>
<name>A0A0D5LMX1_MAREN</name>
<dbReference type="AlphaFoldDB" id="A0A0D5LMX1"/>
<dbReference type="Gene3D" id="3.40.50.300">
    <property type="entry name" value="P-loop containing nucleotide triphosphate hydrolases"/>
    <property type="match status" value="1"/>
</dbReference>
<dbReference type="GO" id="GO:0005886">
    <property type="term" value="C:plasma membrane"/>
    <property type="evidence" value="ECO:0007669"/>
    <property type="project" value="UniProtKB-SubCell"/>
</dbReference>
<gene>
    <name evidence="12" type="ORF">TM49_07435</name>
</gene>
<keyword evidence="9" id="KW-0406">Ion transport</keyword>
<comment type="similarity">
    <text evidence="2">Belongs to the ABC transporter superfamily.</text>
</comment>
<dbReference type="STRING" id="1486262.TM49_07435"/>
<dbReference type="InterPro" id="IPR051535">
    <property type="entry name" value="Siderophore_ABC-ATPase"/>
</dbReference>
<dbReference type="PANTHER" id="PTHR42771">
    <property type="entry name" value="IRON(3+)-HYDROXAMATE IMPORT ATP-BINDING PROTEIN FHUC"/>
    <property type="match status" value="1"/>
</dbReference>
<dbReference type="InterPro" id="IPR027417">
    <property type="entry name" value="P-loop_NTPase"/>
</dbReference>
<dbReference type="InterPro" id="IPR017871">
    <property type="entry name" value="ABC_transporter-like_CS"/>
</dbReference>
<dbReference type="Pfam" id="PF00005">
    <property type="entry name" value="ABC_tran"/>
    <property type="match status" value="1"/>
</dbReference>
<feature type="domain" description="ABC transporter" evidence="11">
    <location>
        <begin position="8"/>
        <end position="245"/>
    </location>
</feature>
<organism evidence="12 13">
    <name type="scientific">Martelella endophytica</name>
    <dbReference type="NCBI Taxonomy" id="1486262"/>
    <lineage>
        <taxon>Bacteria</taxon>
        <taxon>Pseudomonadati</taxon>
        <taxon>Pseudomonadota</taxon>
        <taxon>Alphaproteobacteria</taxon>
        <taxon>Hyphomicrobiales</taxon>
        <taxon>Aurantimonadaceae</taxon>
        <taxon>Martelella</taxon>
    </lineage>
</organism>
<dbReference type="RefSeq" id="WP_045680269.1">
    <property type="nucleotide sequence ID" value="NZ_CP010803.1"/>
</dbReference>
<reference evidence="12 13" key="1">
    <citation type="journal article" date="2015" name="Genome Announc.">
        <title>Complete genome sequence of Martelella endophytica YC6887, which has antifungal activity associated with a halophyte.</title>
        <authorList>
            <person name="Khan A."/>
            <person name="Khan H."/>
            <person name="Chung E.J."/>
            <person name="Hossain M.T."/>
            <person name="Chung Y.R."/>
        </authorList>
    </citation>
    <scope>NUCLEOTIDE SEQUENCE [LARGE SCALE GENOMIC DNA]</scope>
    <source>
        <strain evidence="12">YC6887</strain>
    </source>
</reference>
<evidence type="ECO:0000256" key="2">
    <source>
        <dbReference type="ARBA" id="ARBA00005417"/>
    </source>
</evidence>
<dbReference type="SUPFAM" id="SSF52540">
    <property type="entry name" value="P-loop containing nucleoside triphosphate hydrolases"/>
    <property type="match status" value="1"/>
</dbReference>